<feature type="compositionally biased region" description="Basic and acidic residues" evidence="2">
    <location>
        <begin position="1034"/>
        <end position="1045"/>
    </location>
</feature>
<feature type="region of interest" description="Disordered" evidence="2">
    <location>
        <begin position="222"/>
        <end position="241"/>
    </location>
</feature>
<feature type="compositionally biased region" description="Basic and acidic residues" evidence="2">
    <location>
        <begin position="11"/>
        <end position="24"/>
    </location>
</feature>
<feature type="compositionally biased region" description="Basic and acidic residues" evidence="2">
    <location>
        <begin position="1896"/>
        <end position="1907"/>
    </location>
</feature>
<feature type="region of interest" description="Disordered" evidence="2">
    <location>
        <begin position="1381"/>
        <end position="1405"/>
    </location>
</feature>
<dbReference type="GO" id="GO:0097361">
    <property type="term" value="C:cytosolic [4Fe-4S] assembly targeting complex"/>
    <property type="evidence" value="ECO:0007669"/>
    <property type="project" value="UniProtKB-UniRule"/>
</dbReference>
<feature type="compositionally biased region" description="Low complexity" evidence="2">
    <location>
        <begin position="61"/>
        <end position="75"/>
    </location>
</feature>
<proteinExistence type="inferred from homology"/>
<evidence type="ECO:0000256" key="2">
    <source>
        <dbReference type="SAM" id="MobiDB-lite"/>
    </source>
</evidence>
<feature type="compositionally biased region" description="Polar residues" evidence="2">
    <location>
        <begin position="169"/>
        <end position="179"/>
    </location>
</feature>
<protein>
    <recommendedName>
        <fullName evidence="1">MMS19 nucleotide excision repair protein</fullName>
    </recommendedName>
</protein>
<evidence type="ECO:0000313" key="5">
    <source>
        <dbReference type="Proteomes" id="UP000224006"/>
    </source>
</evidence>
<feature type="compositionally biased region" description="Basic and acidic residues" evidence="2">
    <location>
        <begin position="2087"/>
        <end position="2097"/>
    </location>
</feature>
<gene>
    <name evidence="4" type="ORF">BESB_079800</name>
</gene>
<comment type="subcellular location">
    <subcellularLocation>
        <location evidence="1">Nucleus</location>
    </subcellularLocation>
</comment>
<dbReference type="KEGG" id="bbes:BESB_079800"/>
<feature type="compositionally biased region" description="Basic and acidic residues" evidence="2">
    <location>
        <begin position="428"/>
        <end position="450"/>
    </location>
</feature>
<dbReference type="GO" id="GO:0005634">
    <property type="term" value="C:nucleus"/>
    <property type="evidence" value="ECO:0007669"/>
    <property type="project" value="UniProtKB-SubCell"/>
</dbReference>
<dbReference type="Proteomes" id="UP000224006">
    <property type="component" value="Chromosome VII"/>
</dbReference>
<organism evidence="4 5">
    <name type="scientific">Besnoitia besnoiti</name>
    <name type="common">Apicomplexan protozoan</name>
    <dbReference type="NCBI Taxonomy" id="94643"/>
    <lineage>
        <taxon>Eukaryota</taxon>
        <taxon>Sar</taxon>
        <taxon>Alveolata</taxon>
        <taxon>Apicomplexa</taxon>
        <taxon>Conoidasida</taxon>
        <taxon>Coccidia</taxon>
        <taxon>Eucoccidiorida</taxon>
        <taxon>Eimeriorina</taxon>
        <taxon>Sarcocystidae</taxon>
        <taxon>Besnoitia</taxon>
    </lineage>
</organism>
<comment type="function">
    <text evidence="1">Key component of the cytosolic iron-sulfur protein assembly (CIA) complex, a multiprotein complex that mediates the incorporation of iron-sulfur cluster into apoproteins specifically involved in DNA metabolism and genomic integrity. In the CIA complex, MMS19 acts as an adapter between early-acting CIA components and a subset of cellular target iron-sulfur proteins.</text>
</comment>
<dbReference type="InterPro" id="IPR039920">
    <property type="entry name" value="MMS19"/>
</dbReference>
<feature type="region of interest" description="Disordered" evidence="2">
    <location>
        <begin position="1675"/>
        <end position="1698"/>
    </location>
</feature>
<feature type="region of interest" description="Disordered" evidence="2">
    <location>
        <begin position="705"/>
        <end position="736"/>
    </location>
</feature>
<evidence type="ECO:0000259" key="3">
    <source>
        <dbReference type="Pfam" id="PF14500"/>
    </source>
</evidence>
<feature type="compositionally biased region" description="Basic and acidic residues" evidence="2">
    <location>
        <begin position="195"/>
        <end position="208"/>
    </location>
</feature>
<dbReference type="PANTHER" id="PTHR12891">
    <property type="entry name" value="DNA REPAIR/TRANSCRIPTION PROTEIN MET18/MMS19"/>
    <property type="match status" value="1"/>
</dbReference>
<feature type="region of interest" description="Disordered" evidence="2">
    <location>
        <begin position="1126"/>
        <end position="1149"/>
    </location>
</feature>
<feature type="region of interest" description="Disordered" evidence="2">
    <location>
        <begin position="382"/>
        <end position="450"/>
    </location>
</feature>
<feature type="region of interest" description="Disordered" evidence="2">
    <location>
        <begin position="1"/>
        <end position="75"/>
    </location>
</feature>
<dbReference type="PANTHER" id="PTHR12891:SF0">
    <property type="entry name" value="MMS19 NUCLEOTIDE EXCISION REPAIR PROTEIN HOMOLOG"/>
    <property type="match status" value="1"/>
</dbReference>
<feature type="region of interest" description="Disordered" evidence="2">
    <location>
        <begin position="290"/>
        <end position="318"/>
    </location>
</feature>
<feature type="region of interest" description="Disordered" evidence="2">
    <location>
        <begin position="2085"/>
        <end position="2110"/>
    </location>
</feature>
<keyword evidence="1" id="KW-0539">Nucleus</keyword>
<feature type="compositionally biased region" description="Low complexity" evidence="2">
    <location>
        <begin position="41"/>
        <end position="52"/>
    </location>
</feature>
<feature type="compositionally biased region" description="Low complexity" evidence="2">
    <location>
        <begin position="2200"/>
        <end position="2213"/>
    </location>
</feature>
<dbReference type="STRING" id="94643.A0A2A9M987"/>
<dbReference type="InterPro" id="IPR029240">
    <property type="entry name" value="MMS19_N"/>
</dbReference>
<feature type="domain" description="MMS19 N-terminal" evidence="3">
    <location>
        <begin position="451"/>
        <end position="625"/>
    </location>
</feature>
<feature type="region of interest" description="Disordered" evidence="2">
    <location>
        <begin position="1888"/>
        <end position="1907"/>
    </location>
</feature>
<feature type="compositionally biased region" description="Low complexity" evidence="2">
    <location>
        <begin position="222"/>
        <end position="231"/>
    </location>
</feature>
<dbReference type="RefSeq" id="XP_029217773.1">
    <property type="nucleotide sequence ID" value="XM_029366342.1"/>
</dbReference>
<dbReference type="VEuPathDB" id="ToxoDB:BESB_079800"/>
<accession>A0A2A9M987</accession>
<feature type="region of interest" description="Disordered" evidence="2">
    <location>
        <begin position="843"/>
        <end position="875"/>
    </location>
</feature>
<dbReference type="GO" id="GO:0006281">
    <property type="term" value="P:DNA repair"/>
    <property type="evidence" value="ECO:0007669"/>
    <property type="project" value="UniProtKB-UniRule"/>
</dbReference>
<evidence type="ECO:0000313" key="4">
    <source>
        <dbReference type="EMBL" id="PFH33764.1"/>
    </source>
</evidence>
<dbReference type="GO" id="GO:0051604">
    <property type="term" value="P:protein maturation"/>
    <property type="evidence" value="ECO:0007669"/>
    <property type="project" value="UniProtKB-UniRule"/>
</dbReference>
<keyword evidence="5" id="KW-1185">Reference proteome</keyword>
<feature type="compositionally biased region" description="Basic and acidic residues" evidence="2">
    <location>
        <begin position="382"/>
        <end position="394"/>
    </location>
</feature>
<comment type="caution">
    <text evidence="4">The sequence shown here is derived from an EMBL/GenBank/DDBJ whole genome shotgun (WGS) entry which is preliminary data.</text>
</comment>
<feature type="region of interest" description="Disordered" evidence="2">
    <location>
        <begin position="1837"/>
        <end position="1874"/>
    </location>
</feature>
<comment type="similarity">
    <text evidence="1">Belongs to the MET18/MMS19 family.</text>
</comment>
<reference evidence="4 5" key="1">
    <citation type="submission" date="2017-09" db="EMBL/GenBank/DDBJ databases">
        <title>Genome sequencing of Besnoitia besnoiti strain Bb-Ger1.</title>
        <authorList>
            <person name="Schares G."/>
            <person name="Venepally P."/>
            <person name="Lorenzi H.A."/>
        </authorList>
    </citation>
    <scope>NUCLEOTIDE SEQUENCE [LARGE SCALE GENOMIC DNA]</scope>
    <source>
        <strain evidence="4 5">Bb-Ger1</strain>
    </source>
</reference>
<feature type="region of interest" description="Disordered" evidence="2">
    <location>
        <begin position="169"/>
        <end position="209"/>
    </location>
</feature>
<dbReference type="Pfam" id="PF14500">
    <property type="entry name" value="MMS19_N"/>
    <property type="match status" value="1"/>
</dbReference>
<dbReference type="SUPFAM" id="SSF48371">
    <property type="entry name" value="ARM repeat"/>
    <property type="match status" value="1"/>
</dbReference>
<sequence length="2379" mass="248799">MALTQQLDAEPWSHPDAKPDDCTSHTDSSSDTGHSEAGGDASSPATSSPASSSRDESPLVSSKSSFLAASSGASSASPLRSQLSYLRMSISDAVRAYVLLRPPRGSDASSCGAAPRNLPKPSQPLTPAEETRLQEGALASLSLKLCSGSLHIAQLLRLLRPFAVDAKSTAEQTRGSRGRSQPAADAGAEQDEAEERVAGDEGGARGDATDAVGRAKGAAVAAATGDAPARPNLSSAEDRALEDDSVIWDSAEDEEDSSSAPNAFARNAQRRRRAALLLGEVLQRVPSLSLSAAPPSAGDPPAGEGETRVDPVGVSPASGEASVCNSGAADERSTLSQIVGFCLENLNDWYVVEGACAALLALLTHHRDALRAERVRFVREAKKRSAVESPKAPEEAPGGASGELPGSGDEAPAQVGREGEAATAQGDGGREARSAERARAGGEKSLEGGKSEEESLVEAVLRRLLCDVHAPAFAQNVRQLILRLLLALLRECEPEVAALARRRKEAGGVQVVTAVCTQLEGERDPRCLLLLFEIVAVLGASYASIMRRDEVENVVDVVMTYFPIAFSPPPNAPIPITEETLVERFHRALTSTPLFSSFVLLYLLDALASAGDEDFQQTLEEIKKTAAAVLPHFPPSAVLAVLQPVQGLMLQSCYEAPSVHTAQLVAVWVLFLRRAVQAEDGLDADGEARWLAGDERRENANCALNRESQRGQRQRVSADDAQPAADSENGGAQPRGAAATADADALWLDCFSPPLAAPSASAALLAAVPPALPPWLLHQVRPLLAELFAPLLDFDQAPGSPACVAARQFLLRSAVISETLCRLCLEICVLPLLRLTLASCPTPRQRSPGGGSHSLLPAESESVERPDDAPSAGAGDAQEDALLDEAWDAALVRAVATVHTVERFITLGIAAGLLPKKDACPASEAGLLLLRLGSLFRATRSRLLSSGRSEVFVCFFQAIGEVAALPQQFPELRDDAVRMFASLLGFSAPSSPPPFSRALAGNATACARRSNPTAPSDALKPNGLPMELGGEEAPDTRDAPPDTRDAPAEAELFHARWVTLLEMTLRLQGLSAVLTSPSSLLLGALRALQQVLLACGDAEASSSLLSNLLQGGAVCVRRKRNVAGNGEAEKNGARSPADDSLEEDSVEDAAAAERERQEILLDFVEELSPLAGTLAVRAQSPIGAAGCSGDGDAGMAPLASAVTLILSEAGSQLLCGSWCLAETHQHRAGAAGSRARGCGVPGSLDRGNEAAETECLSRTPLSLLPAGARLEVALAIAAVLLGRSNVAPSFSTSCLSRSPLWSAAIPRCGACGASSPPSASLPERSQPAAPVDEALACVSPQKDAGQTEPTQANTLDELQASMFTLLIASAAQAASSSAGLMHAAMRSRRGDETDRPTGANRSNEEANRVVATSVLQVVTQGIIDWLQIRSMATSAGVVAETPGDTLGSSLRSSGCPFDALLRGLEQATYVALSEPVSPLSSSSSVVSLLPRLRYLLSLLLHSAPRVEAKQCAVALLSRAARQEESSLEEPERAAQQGSAHFGREGESGVALLLLTPAALAFLAAVPEDRRSNCSGDDGAASGSFSSLLERLLHRCLSLMTEPRRLWSADIGVAAPPAGSASASLTASPSRAQGEEAWLPSEKVLLDVVVAILYFAPAEQTLQRLIGTLKQFKGREDTGTVPQGDDVENAEADASSVSPWERDYQSTMWQNAIVKGLCLRQEVARRASEHALASEQLHELLRPVFAPAVALRDSRSEARHSLDKRACVRPGHDAKQPAPARLAATAAKASVSVSSVRSAHAESSLFVSLSSSLAVARLLGDTVLDGTADLLANDGEEAKRGAETAVTRISSAPRRDSAEEATETGDRDSRNRSREERVILPGLLSLLPCAAPASDSDTERDKGGRGDGECLRFRLSGEPLQCVARHVLYDARAAVGAMRRHLVAQGAADMRLTTSACATPLGGLAPPDAAEEARGASLGAEAALRLRLAALPAAACLARAAASLPVEEVLLYGLDGAYDDGELRPPERQAGAAPADAFFALGPQPQRGLLATVVIWVVSFYFAVRRDRPTLHPGARGLLRGLAGARRRREETDGRRAQQADGDETALRDSSGALTRAPAGAAGEAGLAAPSPGAGVSSGRFVEHLLFSLEEAEDVLLSSTLLLILSAQRRKRLLRVLAALREAPASQAGSSGAGADVDAAGVGAPAGASPEPSAAGGGSPLGSSGDTAEGEAEGKRTTLEKWSFAEAPAPCEPRGSLVLEEMELQFLDQAVGLILPFLLTVAQQGCKDDVEARERGRRRQARTLGDVAARPLSVPEGGFAGPVLRLLAIQAVMNYADRPLGVIRKMQKEVVAGISPALDDPVRLVRRAAAVCKNRWTVRE</sequence>
<dbReference type="InterPro" id="IPR016024">
    <property type="entry name" value="ARM-type_fold"/>
</dbReference>
<feature type="region of interest" description="Disordered" evidence="2">
    <location>
        <begin position="2200"/>
        <end position="2248"/>
    </location>
</feature>
<keyword evidence="1" id="KW-0234">DNA repair</keyword>
<feature type="compositionally biased region" description="Low complexity" evidence="2">
    <location>
        <begin position="290"/>
        <end position="303"/>
    </location>
</feature>
<evidence type="ECO:0000256" key="1">
    <source>
        <dbReference type="RuleBase" id="RU367072"/>
    </source>
</evidence>
<name>A0A2A9M987_BESBE</name>
<dbReference type="EMBL" id="NWUJ01000008">
    <property type="protein sequence ID" value="PFH33764.1"/>
    <property type="molecule type" value="Genomic_DNA"/>
</dbReference>
<dbReference type="GO" id="GO:0016226">
    <property type="term" value="P:iron-sulfur cluster assembly"/>
    <property type="evidence" value="ECO:0007669"/>
    <property type="project" value="UniProtKB-UniRule"/>
</dbReference>
<feature type="region of interest" description="Disordered" evidence="2">
    <location>
        <begin position="104"/>
        <end position="131"/>
    </location>
</feature>
<dbReference type="OrthoDB" id="332491at2759"/>
<feature type="compositionally biased region" description="Basic and acidic residues" evidence="2">
    <location>
        <begin position="1852"/>
        <end position="1874"/>
    </location>
</feature>
<keyword evidence="1" id="KW-0227">DNA damage</keyword>
<feature type="region of interest" description="Disordered" evidence="2">
    <location>
        <begin position="1007"/>
        <end position="1045"/>
    </location>
</feature>
<dbReference type="GeneID" id="40312907"/>